<evidence type="ECO:0000256" key="6">
    <source>
        <dbReference type="ARBA" id="ARBA00022989"/>
    </source>
</evidence>
<dbReference type="InterPro" id="IPR045335">
    <property type="entry name" value="FtsQ_C_sf"/>
</dbReference>
<organism evidence="11 12">
    <name type="scientific">Methylocystis rosea</name>
    <dbReference type="NCBI Taxonomy" id="173366"/>
    <lineage>
        <taxon>Bacteria</taxon>
        <taxon>Pseudomonadati</taxon>
        <taxon>Pseudomonadota</taxon>
        <taxon>Alphaproteobacteria</taxon>
        <taxon>Hyphomicrobiales</taxon>
        <taxon>Methylocystaceae</taxon>
        <taxon>Methylocystis</taxon>
    </lineage>
</organism>
<keyword evidence="7 9" id="KW-0472">Membrane</keyword>
<feature type="domain" description="POTRA" evidence="10">
    <location>
        <begin position="122"/>
        <end position="190"/>
    </location>
</feature>
<accession>A0A3G8M6V3</accession>
<dbReference type="HAMAP" id="MF_00911">
    <property type="entry name" value="FtsQ_subfam"/>
    <property type="match status" value="1"/>
</dbReference>
<dbReference type="Pfam" id="PF03799">
    <property type="entry name" value="FtsQ_DivIB_C"/>
    <property type="match status" value="1"/>
</dbReference>
<dbReference type="PANTHER" id="PTHR35851:SF1">
    <property type="entry name" value="CELL DIVISION PROTEIN FTSQ"/>
    <property type="match status" value="1"/>
</dbReference>
<name>A0A3G8M6V3_9HYPH</name>
<proteinExistence type="inferred from homology"/>
<keyword evidence="8 9" id="KW-0131">Cell cycle</keyword>
<comment type="similarity">
    <text evidence="9">Belongs to the FtsQ/DivIB family. FtsQ subfamily.</text>
</comment>
<dbReference type="InterPro" id="IPR026579">
    <property type="entry name" value="FtsQ"/>
</dbReference>
<dbReference type="InterPro" id="IPR013685">
    <property type="entry name" value="POTRA_FtsQ_type"/>
</dbReference>
<dbReference type="Gene3D" id="3.10.20.310">
    <property type="entry name" value="membrane protein fhac"/>
    <property type="match status" value="1"/>
</dbReference>
<dbReference type="InterPro" id="IPR034746">
    <property type="entry name" value="POTRA"/>
</dbReference>
<protein>
    <recommendedName>
        <fullName evidence="9">Cell division protein FtsQ</fullName>
    </recommendedName>
</protein>
<keyword evidence="2 9" id="KW-1003">Cell membrane</keyword>
<dbReference type="GO" id="GO:0032153">
    <property type="term" value="C:cell division site"/>
    <property type="evidence" value="ECO:0007669"/>
    <property type="project" value="UniProtKB-UniRule"/>
</dbReference>
<evidence type="ECO:0000313" key="12">
    <source>
        <dbReference type="Proteomes" id="UP000273982"/>
    </source>
</evidence>
<dbReference type="GO" id="GO:0005886">
    <property type="term" value="C:plasma membrane"/>
    <property type="evidence" value="ECO:0007669"/>
    <property type="project" value="UniProtKB-SubCell"/>
</dbReference>
<gene>
    <name evidence="9" type="primary">ftsQ</name>
    <name evidence="11" type="ORF">EHO51_09360</name>
</gene>
<keyword evidence="6 9" id="KW-1133">Transmembrane helix</keyword>
<keyword evidence="4 9" id="KW-0132">Cell division</keyword>
<dbReference type="AlphaFoldDB" id="A0A3G8M6V3"/>
<comment type="function">
    <text evidence="9">Essential cell division protein.</text>
</comment>
<evidence type="ECO:0000256" key="2">
    <source>
        <dbReference type="ARBA" id="ARBA00022475"/>
    </source>
</evidence>
<evidence type="ECO:0000259" key="10">
    <source>
        <dbReference type="PROSITE" id="PS51779"/>
    </source>
</evidence>
<dbReference type="GO" id="GO:0043093">
    <property type="term" value="P:FtsZ-dependent cytokinesis"/>
    <property type="evidence" value="ECO:0007669"/>
    <property type="project" value="UniProtKB-UniRule"/>
</dbReference>
<keyword evidence="3 9" id="KW-0997">Cell inner membrane</keyword>
<dbReference type="PANTHER" id="PTHR35851">
    <property type="entry name" value="CELL DIVISION PROTEIN FTSQ"/>
    <property type="match status" value="1"/>
</dbReference>
<evidence type="ECO:0000256" key="1">
    <source>
        <dbReference type="ARBA" id="ARBA00004370"/>
    </source>
</evidence>
<evidence type="ECO:0000256" key="4">
    <source>
        <dbReference type="ARBA" id="ARBA00022618"/>
    </source>
</evidence>
<dbReference type="Gene3D" id="3.40.50.11690">
    <property type="entry name" value="Cell division protein FtsQ/DivIB"/>
    <property type="match status" value="1"/>
</dbReference>
<dbReference type="GO" id="GO:0090529">
    <property type="term" value="P:cell septum assembly"/>
    <property type="evidence" value="ECO:0007669"/>
    <property type="project" value="InterPro"/>
</dbReference>
<dbReference type="Pfam" id="PF08478">
    <property type="entry name" value="POTRA_1"/>
    <property type="match status" value="1"/>
</dbReference>
<keyword evidence="5 9" id="KW-0812">Transmembrane</keyword>
<evidence type="ECO:0000256" key="3">
    <source>
        <dbReference type="ARBA" id="ARBA00022519"/>
    </source>
</evidence>
<evidence type="ECO:0000256" key="9">
    <source>
        <dbReference type="HAMAP-Rule" id="MF_00911"/>
    </source>
</evidence>
<dbReference type="EMBL" id="CP034086">
    <property type="protein sequence ID" value="AZG76922.1"/>
    <property type="molecule type" value="Genomic_DNA"/>
</dbReference>
<evidence type="ECO:0000313" key="11">
    <source>
        <dbReference type="EMBL" id="AZG76922.1"/>
    </source>
</evidence>
<comment type="subcellular location">
    <subcellularLocation>
        <location evidence="9">Cell inner membrane</location>
        <topology evidence="9">Single-pass type II membrane protein</topology>
    </subcellularLocation>
    <subcellularLocation>
        <location evidence="1">Membrane</location>
    </subcellularLocation>
    <text evidence="9">Localizes to the division septum.</text>
</comment>
<dbReference type="KEGG" id="mros:EHO51_09360"/>
<dbReference type="InterPro" id="IPR005548">
    <property type="entry name" value="Cell_div_FtsQ/DivIB_C"/>
</dbReference>
<dbReference type="Proteomes" id="UP000273982">
    <property type="component" value="Chromosome"/>
</dbReference>
<sequence length="338" mass="36114">MDGGRRILRSLRESFSARHSLVPIVPGEAPYALAAAAVASSPPPAAVPVAAAVAPRASARRTRGERLLSRLALLGRPGVGALATLALFAAIGAAGFVENGGYAALVASEGELYDIAARAAGFPISAVTITGQSRLTERELLDAAGVGPRNSLPFLDATAVRDRLMQVPLVKTARVMKLYPDRLVVAIEERQPSALWQRDGRVAVISEDGVPIDELRDQRYLGLPFVVGEGAQKRLLEFLMLMTKAGDLAHRIKAGVLVAGRRWNFEVTNGVTVKLPEIDPSGALETLARLQREARILDKDVMFIDLRIPDRVSVRLTEEAAAAREAQLAPRKSTKSGG</sequence>
<dbReference type="PROSITE" id="PS51779">
    <property type="entry name" value="POTRA"/>
    <property type="match status" value="1"/>
</dbReference>
<evidence type="ECO:0000256" key="5">
    <source>
        <dbReference type="ARBA" id="ARBA00022692"/>
    </source>
</evidence>
<evidence type="ECO:0000256" key="7">
    <source>
        <dbReference type="ARBA" id="ARBA00023136"/>
    </source>
</evidence>
<evidence type="ECO:0000256" key="8">
    <source>
        <dbReference type="ARBA" id="ARBA00023306"/>
    </source>
</evidence>
<feature type="transmembrane region" description="Helical" evidence="9">
    <location>
        <begin position="71"/>
        <end position="97"/>
    </location>
</feature>
<reference evidence="11 12" key="1">
    <citation type="submission" date="2018-11" db="EMBL/GenBank/DDBJ databases">
        <title>Genome squencing of methanotrophic bacteria isolated from alkaline groundwater in Korea.</title>
        <authorList>
            <person name="Nguyen L.N."/>
        </authorList>
    </citation>
    <scope>NUCLEOTIDE SEQUENCE [LARGE SCALE GENOMIC DNA]</scope>
    <source>
        <strain evidence="11 12">GW6</strain>
    </source>
</reference>